<evidence type="ECO:0000313" key="2">
    <source>
        <dbReference type="Proteomes" id="UP000821837"/>
    </source>
</evidence>
<keyword evidence="2" id="KW-1185">Reference proteome</keyword>
<dbReference type="AlphaFoldDB" id="A0A9D4SUT2"/>
<dbReference type="InterPro" id="IPR000718">
    <property type="entry name" value="Peptidase_M13"/>
</dbReference>
<protein>
    <submittedName>
        <fullName evidence="1">Uncharacterized protein</fullName>
    </submittedName>
</protein>
<proteinExistence type="predicted"/>
<reference evidence="1" key="1">
    <citation type="journal article" date="2020" name="Cell">
        <title>Large-Scale Comparative Analyses of Tick Genomes Elucidate Their Genetic Diversity and Vector Capacities.</title>
        <authorList>
            <consortium name="Tick Genome and Microbiome Consortium (TIGMIC)"/>
            <person name="Jia N."/>
            <person name="Wang J."/>
            <person name="Shi W."/>
            <person name="Du L."/>
            <person name="Sun Y."/>
            <person name="Zhan W."/>
            <person name="Jiang J.F."/>
            <person name="Wang Q."/>
            <person name="Zhang B."/>
            <person name="Ji P."/>
            <person name="Bell-Sakyi L."/>
            <person name="Cui X.M."/>
            <person name="Yuan T.T."/>
            <person name="Jiang B.G."/>
            <person name="Yang W.F."/>
            <person name="Lam T.T."/>
            <person name="Chang Q.C."/>
            <person name="Ding S.J."/>
            <person name="Wang X.J."/>
            <person name="Zhu J.G."/>
            <person name="Ruan X.D."/>
            <person name="Zhao L."/>
            <person name="Wei J.T."/>
            <person name="Ye R.Z."/>
            <person name="Que T.C."/>
            <person name="Du C.H."/>
            <person name="Zhou Y.H."/>
            <person name="Cheng J.X."/>
            <person name="Dai P.F."/>
            <person name="Guo W.B."/>
            <person name="Han X.H."/>
            <person name="Huang E.J."/>
            <person name="Li L.F."/>
            <person name="Wei W."/>
            <person name="Gao Y.C."/>
            <person name="Liu J.Z."/>
            <person name="Shao H.Z."/>
            <person name="Wang X."/>
            <person name="Wang C.C."/>
            <person name="Yang T.C."/>
            <person name="Huo Q.B."/>
            <person name="Li W."/>
            <person name="Chen H.Y."/>
            <person name="Chen S.E."/>
            <person name="Zhou L.G."/>
            <person name="Ni X.B."/>
            <person name="Tian J.H."/>
            <person name="Sheng Y."/>
            <person name="Liu T."/>
            <person name="Pan Y.S."/>
            <person name="Xia L.Y."/>
            <person name="Li J."/>
            <person name="Zhao F."/>
            <person name="Cao W.C."/>
        </authorList>
    </citation>
    <scope>NUCLEOTIDE SEQUENCE</scope>
    <source>
        <strain evidence="1">Rsan-2018</strain>
    </source>
</reference>
<gene>
    <name evidence="1" type="ORF">HPB52_018190</name>
</gene>
<dbReference type="Gene3D" id="1.10.1380.10">
    <property type="entry name" value="Neutral endopeptidase , domain2"/>
    <property type="match status" value="1"/>
</dbReference>
<dbReference type="Proteomes" id="UP000821837">
    <property type="component" value="Chromosome 6"/>
</dbReference>
<evidence type="ECO:0000313" key="1">
    <source>
        <dbReference type="EMBL" id="KAH7948058.1"/>
    </source>
</evidence>
<dbReference type="PROSITE" id="PS51885">
    <property type="entry name" value="NEPRILYSIN"/>
    <property type="match status" value="1"/>
</dbReference>
<reference evidence="1" key="2">
    <citation type="submission" date="2021-09" db="EMBL/GenBank/DDBJ databases">
        <authorList>
            <person name="Jia N."/>
            <person name="Wang J."/>
            <person name="Shi W."/>
            <person name="Du L."/>
            <person name="Sun Y."/>
            <person name="Zhan W."/>
            <person name="Jiang J."/>
            <person name="Wang Q."/>
            <person name="Zhang B."/>
            <person name="Ji P."/>
            <person name="Sakyi L.B."/>
            <person name="Cui X."/>
            <person name="Yuan T."/>
            <person name="Jiang B."/>
            <person name="Yang W."/>
            <person name="Lam T.T.-Y."/>
            <person name="Chang Q."/>
            <person name="Ding S."/>
            <person name="Wang X."/>
            <person name="Zhu J."/>
            <person name="Ruan X."/>
            <person name="Zhao L."/>
            <person name="Wei J."/>
            <person name="Que T."/>
            <person name="Du C."/>
            <person name="Cheng J."/>
            <person name="Dai P."/>
            <person name="Han X."/>
            <person name="Huang E."/>
            <person name="Gao Y."/>
            <person name="Liu J."/>
            <person name="Shao H."/>
            <person name="Ye R."/>
            <person name="Li L."/>
            <person name="Wei W."/>
            <person name="Wang X."/>
            <person name="Wang C."/>
            <person name="Huo Q."/>
            <person name="Li W."/>
            <person name="Guo W."/>
            <person name="Chen H."/>
            <person name="Chen S."/>
            <person name="Zhou L."/>
            <person name="Zhou L."/>
            <person name="Ni X."/>
            <person name="Tian J."/>
            <person name="Zhou Y."/>
            <person name="Sheng Y."/>
            <person name="Liu T."/>
            <person name="Pan Y."/>
            <person name="Xia L."/>
            <person name="Li J."/>
            <person name="Zhao F."/>
            <person name="Cao W."/>
        </authorList>
    </citation>
    <scope>NUCLEOTIDE SEQUENCE</scope>
    <source>
        <strain evidence="1">Rsan-2018</strain>
        <tissue evidence="1">Larvae</tissue>
    </source>
</reference>
<dbReference type="GO" id="GO:0006508">
    <property type="term" value="P:proteolysis"/>
    <property type="evidence" value="ECO:0007669"/>
    <property type="project" value="InterPro"/>
</dbReference>
<dbReference type="VEuPathDB" id="VectorBase:RSAN_040145"/>
<comment type="caution">
    <text evidence="1">The sequence shown here is derived from an EMBL/GenBank/DDBJ whole genome shotgun (WGS) entry which is preliminary data.</text>
</comment>
<dbReference type="Gene3D" id="3.40.390.10">
    <property type="entry name" value="Collagenase (Catalytic Domain)"/>
    <property type="match status" value="1"/>
</dbReference>
<dbReference type="InterPro" id="IPR024079">
    <property type="entry name" value="MetalloPept_cat_dom_sf"/>
</dbReference>
<dbReference type="SUPFAM" id="SSF55486">
    <property type="entry name" value="Metalloproteases ('zincins'), catalytic domain"/>
    <property type="match status" value="1"/>
</dbReference>
<dbReference type="EMBL" id="JABSTV010001252">
    <property type="protein sequence ID" value="KAH7948058.1"/>
    <property type="molecule type" value="Genomic_DNA"/>
</dbReference>
<sequence>MASFLSGGTVTLSKTELTDLRLDEGIVRNTLSFRLDPDSEEADEVDVTVPIGGVHLLSRSIGSDQWLATLRNSLQGAFGMTLSNETKILAFNKARINDAFTMLEDLPFEVALNVTGWMFAYIYGWTMGARYDTFHPGHRNTETPNSGTLCFLAVHEMHGLAVVAAYISELFGVSERSDVKDILSSITNALRVALKNADSITLLTKLRAETKVADELGISLWPPEPFFSREMLNEITTAFPAEGTSLFSLRLQTMKVLQESRTNRYYSSLLTKRVRWFTRSVRYLYSRNYLEVGVWALLAPSYMRHGSRLMTFSGLGLEIARSLVRAFDSHGRMLDGNGQPDTRWAQKLKCSLYDAKTRRERRALTDIFAMNVTLQAFGDSATALHSYPKLRFLESLSEDETFFVSLCSHFCGDKERAELCDLATRTTRFSKAFRCEDRIMSERRCEFL</sequence>
<name>A0A9D4SUT2_RHISA</name>
<accession>A0A9D4SUT2</accession>
<dbReference type="GO" id="GO:0004222">
    <property type="term" value="F:metalloendopeptidase activity"/>
    <property type="evidence" value="ECO:0007669"/>
    <property type="project" value="InterPro"/>
</dbReference>
<organism evidence="1 2">
    <name type="scientific">Rhipicephalus sanguineus</name>
    <name type="common">Brown dog tick</name>
    <name type="synonym">Ixodes sanguineus</name>
    <dbReference type="NCBI Taxonomy" id="34632"/>
    <lineage>
        <taxon>Eukaryota</taxon>
        <taxon>Metazoa</taxon>
        <taxon>Ecdysozoa</taxon>
        <taxon>Arthropoda</taxon>
        <taxon>Chelicerata</taxon>
        <taxon>Arachnida</taxon>
        <taxon>Acari</taxon>
        <taxon>Parasitiformes</taxon>
        <taxon>Ixodida</taxon>
        <taxon>Ixodoidea</taxon>
        <taxon>Ixodidae</taxon>
        <taxon>Rhipicephalinae</taxon>
        <taxon>Rhipicephalus</taxon>
        <taxon>Rhipicephalus</taxon>
    </lineage>
</organism>
<dbReference type="InterPro" id="IPR042089">
    <property type="entry name" value="Peptidase_M13_dom_2"/>
</dbReference>